<keyword evidence="1" id="KW-0132">Cell division</keyword>
<proteinExistence type="predicted"/>
<dbReference type="Proteomes" id="UP000277498">
    <property type="component" value="Unassembled WGS sequence"/>
</dbReference>
<dbReference type="OrthoDB" id="9797575at2"/>
<accession>A0A3P5XAT3</accession>
<keyword evidence="1" id="KW-0131">Cell cycle</keyword>
<gene>
    <name evidence="1" type="ORF">XINFAN_03111</name>
</gene>
<dbReference type="InterPro" id="IPR036192">
    <property type="entry name" value="Cell_div_ZapA-like_sf"/>
</dbReference>
<dbReference type="Gene3D" id="3.30.160.880">
    <property type="entry name" value="Cell division protein ZapA protomer, N-terminal domain"/>
    <property type="match status" value="1"/>
</dbReference>
<dbReference type="RefSeq" id="WP_124087832.1">
    <property type="nucleotide sequence ID" value="NZ_UXAW01000088.1"/>
</dbReference>
<reference evidence="1 2" key="1">
    <citation type="submission" date="2018-11" db="EMBL/GenBank/DDBJ databases">
        <authorList>
            <person name="Criscuolo A."/>
        </authorList>
    </citation>
    <scope>NUCLEOTIDE SEQUENCE [LARGE SCALE GENOMIC DNA]</scope>
    <source>
        <strain evidence="1">ACIP111625</strain>
    </source>
</reference>
<protein>
    <submittedName>
        <fullName evidence="1">Cell division protein ZapA</fullName>
    </submittedName>
</protein>
<evidence type="ECO:0000313" key="1">
    <source>
        <dbReference type="EMBL" id="VDC31756.1"/>
    </source>
</evidence>
<organism evidence="1 2">
    <name type="scientific">Pseudogemmobacter humi</name>
    <dbReference type="NCBI Taxonomy" id="2483812"/>
    <lineage>
        <taxon>Bacteria</taxon>
        <taxon>Pseudomonadati</taxon>
        <taxon>Pseudomonadota</taxon>
        <taxon>Alphaproteobacteria</taxon>
        <taxon>Rhodobacterales</taxon>
        <taxon>Paracoccaceae</taxon>
        <taxon>Pseudogemmobacter</taxon>
    </lineage>
</organism>
<dbReference type="SUPFAM" id="SSF102829">
    <property type="entry name" value="Cell division protein ZapA-like"/>
    <property type="match status" value="1"/>
</dbReference>
<evidence type="ECO:0000313" key="2">
    <source>
        <dbReference type="Proteomes" id="UP000277498"/>
    </source>
</evidence>
<dbReference type="InterPro" id="IPR007838">
    <property type="entry name" value="Cell_div_ZapA-like"/>
</dbReference>
<dbReference type="AlphaFoldDB" id="A0A3P5XAT3"/>
<keyword evidence="2" id="KW-1185">Reference proteome</keyword>
<dbReference type="InterPro" id="IPR042233">
    <property type="entry name" value="Cell_div_ZapA_N"/>
</dbReference>
<dbReference type="EMBL" id="UXAW01000088">
    <property type="protein sequence ID" value="VDC31756.1"/>
    <property type="molecule type" value="Genomic_DNA"/>
</dbReference>
<sequence length="127" mass="14009">MPDIEVLIGGRSFLVSCQPGEEHFLRSAAQHLDNEAQPLIASMGRLPEAKMLLMAGLMLADKTAAQEDEMRQLRERVAELEGRPAPEAQKVEVPVIPPQVPETFAEIAARVEALAERLEEKLQSEVV</sequence>
<dbReference type="GO" id="GO:0051301">
    <property type="term" value="P:cell division"/>
    <property type="evidence" value="ECO:0007669"/>
    <property type="project" value="UniProtKB-KW"/>
</dbReference>
<dbReference type="Pfam" id="PF05164">
    <property type="entry name" value="ZapA"/>
    <property type="match status" value="1"/>
</dbReference>
<name>A0A3P5XAT3_9RHOB</name>